<dbReference type="AlphaFoldDB" id="A0A927D886"/>
<reference evidence="1" key="1">
    <citation type="submission" date="2020-08" db="EMBL/GenBank/DDBJ databases">
        <title>Sulfitobacter aestuariivivens sp. nov., isolated from a tidal flat.</title>
        <authorList>
            <person name="Park S."/>
            <person name="Yoon J.-H."/>
        </authorList>
    </citation>
    <scope>NUCLEOTIDE SEQUENCE</scope>
    <source>
        <strain evidence="1">TSTF-M16</strain>
    </source>
</reference>
<evidence type="ECO:0000313" key="1">
    <source>
        <dbReference type="EMBL" id="MBD3665387.1"/>
    </source>
</evidence>
<comment type="caution">
    <text evidence="1">The sequence shown here is derived from an EMBL/GenBank/DDBJ whole genome shotgun (WGS) entry which is preliminary data.</text>
</comment>
<name>A0A927D886_9RHOB</name>
<keyword evidence="2" id="KW-1185">Reference proteome</keyword>
<dbReference type="EMBL" id="JACTAG010000002">
    <property type="protein sequence ID" value="MBD3665387.1"/>
    <property type="molecule type" value="Genomic_DNA"/>
</dbReference>
<sequence>MPIPDKYDDYQTALNSPITGGFDIIPADGMDLAQVTRAVMVSEGGDLAVVFKNGDTLTLPGLMPGVIYPLRATQVLAAGSTATGIKGLI</sequence>
<proteinExistence type="predicted"/>
<accession>A0A927D886</accession>
<gene>
    <name evidence="1" type="ORF">H9Q16_15730</name>
</gene>
<evidence type="ECO:0000313" key="2">
    <source>
        <dbReference type="Proteomes" id="UP000635142"/>
    </source>
</evidence>
<dbReference type="Proteomes" id="UP000635142">
    <property type="component" value="Unassembled WGS sequence"/>
</dbReference>
<protein>
    <submittedName>
        <fullName evidence="1">Uncharacterized protein</fullName>
    </submittedName>
</protein>
<dbReference type="RefSeq" id="WP_191076366.1">
    <property type="nucleotide sequence ID" value="NZ_JACTAG010000002.1"/>
</dbReference>
<organism evidence="1 2">
    <name type="scientific">Sulfitobacter aestuariivivens</name>
    <dbReference type="NCBI Taxonomy" id="2766981"/>
    <lineage>
        <taxon>Bacteria</taxon>
        <taxon>Pseudomonadati</taxon>
        <taxon>Pseudomonadota</taxon>
        <taxon>Alphaproteobacteria</taxon>
        <taxon>Rhodobacterales</taxon>
        <taxon>Roseobacteraceae</taxon>
        <taxon>Sulfitobacter</taxon>
    </lineage>
</organism>